<dbReference type="Gene3D" id="3.40.50.300">
    <property type="entry name" value="P-loop containing nucleotide triphosphate hydrolases"/>
    <property type="match status" value="1"/>
</dbReference>
<keyword evidence="2" id="KW-0433">Leucine-rich repeat</keyword>
<evidence type="ECO:0000256" key="1">
    <source>
        <dbReference type="ARBA" id="ARBA00011982"/>
    </source>
</evidence>
<dbReference type="Pfam" id="PF07725">
    <property type="entry name" value="LRR_3"/>
    <property type="match status" value="1"/>
</dbReference>
<dbReference type="GO" id="GO:0006952">
    <property type="term" value="P:defense response"/>
    <property type="evidence" value="ECO:0007669"/>
    <property type="project" value="InterPro"/>
</dbReference>
<dbReference type="EC" id="3.2.2.6" evidence="1"/>
<feature type="domain" description="NB-ARC" evidence="6">
    <location>
        <begin position="45"/>
        <end position="213"/>
    </location>
</feature>
<evidence type="ECO:0000313" key="9">
    <source>
        <dbReference type="EMBL" id="KAK9928080.1"/>
    </source>
</evidence>
<dbReference type="PROSITE" id="PS51450">
    <property type="entry name" value="LRR"/>
    <property type="match status" value="1"/>
</dbReference>
<dbReference type="PANTHER" id="PTHR11017">
    <property type="entry name" value="LEUCINE-RICH REPEAT-CONTAINING PROTEIN"/>
    <property type="match status" value="1"/>
</dbReference>
<dbReference type="Gene3D" id="1.10.8.430">
    <property type="entry name" value="Helical domain of apoptotic protease-activating factors"/>
    <property type="match status" value="1"/>
</dbReference>
<dbReference type="InterPro" id="IPR001611">
    <property type="entry name" value="Leu-rich_rpt"/>
</dbReference>
<evidence type="ECO:0000259" key="6">
    <source>
        <dbReference type="Pfam" id="PF00931"/>
    </source>
</evidence>
<keyword evidence="4" id="KW-0520">NAD</keyword>
<dbReference type="GO" id="GO:0043531">
    <property type="term" value="F:ADP binding"/>
    <property type="evidence" value="ECO:0007669"/>
    <property type="project" value="InterPro"/>
</dbReference>
<keyword evidence="10" id="KW-1185">Reference proteome</keyword>
<name>A0AAW1WXM4_RUBAR</name>
<dbReference type="Pfam" id="PF20160">
    <property type="entry name" value="C-JID"/>
    <property type="match status" value="1"/>
</dbReference>
<comment type="caution">
    <text evidence="9">The sequence shown here is derived from an EMBL/GenBank/DDBJ whole genome shotgun (WGS) entry which is preliminary data.</text>
</comment>
<keyword evidence="3" id="KW-0677">Repeat</keyword>
<evidence type="ECO:0000256" key="2">
    <source>
        <dbReference type="ARBA" id="ARBA00022614"/>
    </source>
</evidence>
<dbReference type="Pfam" id="PF00931">
    <property type="entry name" value="NB-ARC"/>
    <property type="match status" value="1"/>
</dbReference>
<dbReference type="InterPro" id="IPR002182">
    <property type="entry name" value="NB-ARC"/>
</dbReference>
<dbReference type="SUPFAM" id="SSF52540">
    <property type="entry name" value="P-loop containing nucleoside triphosphate hydrolases"/>
    <property type="match status" value="1"/>
</dbReference>
<comment type="catalytic activity">
    <reaction evidence="5">
        <text>NAD(+) + H2O = ADP-D-ribose + nicotinamide + H(+)</text>
        <dbReference type="Rhea" id="RHEA:16301"/>
        <dbReference type="ChEBI" id="CHEBI:15377"/>
        <dbReference type="ChEBI" id="CHEBI:15378"/>
        <dbReference type="ChEBI" id="CHEBI:17154"/>
        <dbReference type="ChEBI" id="CHEBI:57540"/>
        <dbReference type="ChEBI" id="CHEBI:57967"/>
        <dbReference type="EC" id="3.2.2.6"/>
    </reaction>
    <physiologicalReaction direction="left-to-right" evidence="5">
        <dbReference type="Rhea" id="RHEA:16302"/>
    </physiologicalReaction>
</comment>
<organism evidence="9 10">
    <name type="scientific">Rubus argutus</name>
    <name type="common">Southern blackberry</name>
    <dbReference type="NCBI Taxonomy" id="59490"/>
    <lineage>
        <taxon>Eukaryota</taxon>
        <taxon>Viridiplantae</taxon>
        <taxon>Streptophyta</taxon>
        <taxon>Embryophyta</taxon>
        <taxon>Tracheophyta</taxon>
        <taxon>Spermatophyta</taxon>
        <taxon>Magnoliopsida</taxon>
        <taxon>eudicotyledons</taxon>
        <taxon>Gunneridae</taxon>
        <taxon>Pentapetalae</taxon>
        <taxon>rosids</taxon>
        <taxon>fabids</taxon>
        <taxon>Rosales</taxon>
        <taxon>Rosaceae</taxon>
        <taxon>Rosoideae</taxon>
        <taxon>Rosoideae incertae sedis</taxon>
        <taxon>Rubus</taxon>
    </lineage>
</organism>
<dbReference type="InterPro" id="IPR027417">
    <property type="entry name" value="P-loop_NTPase"/>
</dbReference>
<dbReference type="Gene3D" id="3.80.10.10">
    <property type="entry name" value="Ribonuclease Inhibitor"/>
    <property type="match status" value="2"/>
</dbReference>
<dbReference type="PANTHER" id="PTHR11017:SF574">
    <property type="entry name" value="ADP-RIBOSYL CYCLASE_CYCLIC ADP-RIBOSE HYDROLASE"/>
    <property type="match status" value="1"/>
</dbReference>
<evidence type="ECO:0000256" key="3">
    <source>
        <dbReference type="ARBA" id="ARBA00022737"/>
    </source>
</evidence>
<dbReference type="InterPro" id="IPR032675">
    <property type="entry name" value="LRR_dom_sf"/>
</dbReference>
<dbReference type="SUPFAM" id="SSF52058">
    <property type="entry name" value="L domain-like"/>
    <property type="match status" value="1"/>
</dbReference>
<dbReference type="InterPro" id="IPR044974">
    <property type="entry name" value="Disease_R_plants"/>
</dbReference>
<dbReference type="Pfam" id="PF23282">
    <property type="entry name" value="WHD_ROQ1"/>
    <property type="match status" value="1"/>
</dbReference>
<dbReference type="InterPro" id="IPR011713">
    <property type="entry name" value="Leu-rich_rpt_3"/>
</dbReference>
<accession>A0AAW1WXM4</accession>
<dbReference type="AlphaFoldDB" id="A0AAW1WXM4"/>
<evidence type="ECO:0000256" key="4">
    <source>
        <dbReference type="ARBA" id="ARBA00023027"/>
    </source>
</evidence>
<reference evidence="9 10" key="1">
    <citation type="journal article" date="2023" name="G3 (Bethesda)">
        <title>A chromosome-length genome assembly and annotation of blackberry (Rubus argutus, cv. 'Hillquist').</title>
        <authorList>
            <person name="Bruna T."/>
            <person name="Aryal R."/>
            <person name="Dudchenko O."/>
            <person name="Sargent D.J."/>
            <person name="Mead D."/>
            <person name="Buti M."/>
            <person name="Cavallini A."/>
            <person name="Hytonen T."/>
            <person name="Andres J."/>
            <person name="Pham M."/>
            <person name="Weisz D."/>
            <person name="Mascagni F."/>
            <person name="Usai G."/>
            <person name="Natali L."/>
            <person name="Bassil N."/>
            <person name="Fernandez G.E."/>
            <person name="Lomsadze A."/>
            <person name="Armour M."/>
            <person name="Olukolu B."/>
            <person name="Poorten T."/>
            <person name="Britton C."/>
            <person name="Davik J."/>
            <person name="Ashrafi H."/>
            <person name="Aiden E.L."/>
            <person name="Borodovsky M."/>
            <person name="Worthington M."/>
        </authorList>
    </citation>
    <scope>NUCLEOTIDE SEQUENCE [LARGE SCALE GENOMIC DNA]</scope>
    <source>
        <strain evidence="9">PI 553951</strain>
    </source>
</reference>
<proteinExistence type="predicted"/>
<dbReference type="Proteomes" id="UP001457282">
    <property type="component" value="Unassembled WGS sequence"/>
</dbReference>
<evidence type="ECO:0000259" key="8">
    <source>
        <dbReference type="Pfam" id="PF23282"/>
    </source>
</evidence>
<sequence>MSLVIYARDECELNKAVVNDILTRLNSECSSELKGLVGIESRIQQIESLLCIDAEDVGVRTIGIWGMGGIGKTTLADAVFNIFSSQFEASHFLANVREESKKCGLNHLRDELLRKLLKDESIRIHTPSIPNYVKMRLSRKKVLVVLDDVNDVSQLEFLVGDQVQFGSGSRIIITTRDRHQLQEMQLLRKAADHDVEIYNMEELNEDEAIQLFHLNDSKETSFEEDYVGLVRRVVHYAAGIPLALKIWGSLFRRCKSKPERDSFLEKLKEFPDEKLQNVYMVSYDVLGKNEKEIFLDIACFYKNEEIHDAKRELDACGLFADIGIQVLIDMSLISIKAREKWNQDWMDDVELWKPDVVQRIWMHDVVQEMGWAIVSKECPEDPGKRTRLYTLEDVRHVLENNKGTEQIQRMSLHHYRSINLPPRAFEKMHNLKLLKFYAKDSFNFRDLEFLYAKEYTTEGRSFNLRDLESLPYSLKILTWYKYPFKSLPPKFSPENLVELSMPHSQLQSLWDEGRNLKRVDLRDSKQLLEVPDLSKSVNIERIDLKGCEGLVEVPSYFANLVKLTYHNMRLCSNLRILSEMPGNMEFLLLTCNIIEELPTSIWFLEKLVELDIELYRGIKNCSSSILELNSITKSFQVPVTRWPSSIECWARLVSHHNSSGKLKFIEQLLRCSSIEKSLQLSDDDLHMLGTGIRELPSSIDSLVGLKRLSLCECNSLESIPNTIYNLNHLESFKVDGSCRLKKLPPCSVILWSSMHEISFTHCESLEEIPDCIFSLTSLQILNLSGSMIKSIPPIIKQASELRYLYVDNCKCLESLPELPCLLKYLDASECTKLKTVSGSMTALTQGLDQTREFNKLASREEQHLFCQCVSLDEKARNNIMNDVRLKIMRIATAYHGFRYEFPSVTAVCWGNEIPRWFGYQSEGCSIKIKLPLNWCDEANFLGLALCAVVMVDNQESLMCTCDSIFKSINGESHQAFHHAFSLFPSTTLFESDVENSYHVVVWYDRLGHHRSTIFCNATEASFNFSQLSRDFFQPSRNSVKKCGVCLLYADATAKML</sequence>
<dbReference type="EMBL" id="JBEDUW010000005">
    <property type="protein sequence ID" value="KAK9928080.1"/>
    <property type="molecule type" value="Genomic_DNA"/>
</dbReference>
<protein>
    <recommendedName>
        <fullName evidence="1">ADP-ribosyl cyclase/cyclic ADP-ribose hydrolase</fullName>
        <ecNumber evidence="1">3.2.2.6</ecNumber>
    </recommendedName>
</protein>
<evidence type="ECO:0000256" key="5">
    <source>
        <dbReference type="ARBA" id="ARBA00047304"/>
    </source>
</evidence>
<dbReference type="InterPro" id="IPR058192">
    <property type="entry name" value="WHD_ROQ1-like"/>
</dbReference>
<evidence type="ECO:0000259" key="7">
    <source>
        <dbReference type="Pfam" id="PF20160"/>
    </source>
</evidence>
<feature type="domain" description="C-JID" evidence="7">
    <location>
        <begin position="908"/>
        <end position="1051"/>
    </location>
</feature>
<dbReference type="GO" id="GO:0061809">
    <property type="term" value="F:NAD+ nucleosidase activity, cyclic ADP-ribose generating"/>
    <property type="evidence" value="ECO:0007669"/>
    <property type="project" value="UniProtKB-EC"/>
</dbReference>
<feature type="domain" description="Disease resistance protein Roq1-like winged-helix" evidence="8">
    <location>
        <begin position="288"/>
        <end position="336"/>
    </location>
</feature>
<evidence type="ECO:0000313" key="10">
    <source>
        <dbReference type="Proteomes" id="UP001457282"/>
    </source>
</evidence>
<dbReference type="InterPro" id="IPR042197">
    <property type="entry name" value="Apaf_helical"/>
</dbReference>
<dbReference type="PRINTS" id="PR00364">
    <property type="entry name" value="DISEASERSIST"/>
</dbReference>
<dbReference type="InterPro" id="IPR045344">
    <property type="entry name" value="C-JID"/>
</dbReference>
<gene>
    <name evidence="9" type="ORF">M0R45_025234</name>
</gene>